<evidence type="ECO:0000313" key="3">
    <source>
        <dbReference type="Proteomes" id="UP000315677"/>
    </source>
</evidence>
<name>A0A543CYB4_9PSEU</name>
<dbReference type="EMBL" id="VFPA01000007">
    <property type="protein sequence ID" value="TQM02090.1"/>
    <property type="molecule type" value="Genomic_DNA"/>
</dbReference>
<dbReference type="RefSeq" id="WP_246107093.1">
    <property type="nucleotide sequence ID" value="NZ_VFPA01000007.1"/>
</dbReference>
<accession>A0A543CYB4</accession>
<comment type="caution">
    <text evidence="2">The sequence shown here is derived from an EMBL/GenBank/DDBJ whole genome shotgun (WGS) entry which is preliminary data.</text>
</comment>
<proteinExistence type="predicted"/>
<protein>
    <recommendedName>
        <fullName evidence="4">DUF2269 domain-containing protein</fullName>
    </recommendedName>
</protein>
<dbReference type="AlphaFoldDB" id="A0A543CYB4"/>
<feature type="transmembrane region" description="Helical" evidence="1">
    <location>
        <begin position="64"/>
        <end position="83"/>
    </location>
</feature>
<keyword evidence="3" id="KW-1185">Reference proteome</keyword>
<dbReference type="Proteomes" id="UP000315677">
    <property type="component" value="Unassembled WGS sequence"/>
</dbReference>
<keyword evidence="1" id="KW-0812">Transmembrane</keyword>
<evidence type="ECO:0000313" key="2">
    <source>
        <dbReference type="EMBL" id="TQM02090.1"/>
    </source>
</evidence>
<reference evidence="2 3" key="1">
    <citation type="submission" date="2019-06" db="EMBL/GenBank/DDBJ databases">
        <title>Sequencing the genomes of 1000 actinobacteria strains.</title>
        <authorList>
            <person name="Klenk H.-P."/>
        </authorList>
    </citation>
    <scope>NUCLEOTIDE SEQUENCE [LARGE SCALE GENOMIC DNA]</scope>
    <source>
        <strain evidence="2 3">DSM 45301</strain>
    </source>
</reference>
<keyword evidence="1" id="KW-0472">Membrane</keyword>
<keyword evidence="1" id="KW-1133">Transmembrane helix</keyword>
<feature type="transmembrane region" description="Helical" evidence="1">
    <location>
        <begin position="21"/>
        <end position="44"/>
    </location>
</feature>
<gene>
    <name evidence="2" type="ORF">FB558_7951</name>
</gene>
<feature type="transmembrane region" description="Helical" evidence="1">
    <location>
        <begin position="141"/>
        <end position="161"/>
    </location>
</feature>
<sequence>MATSALRSGSWRMRPRTRKGVLVAHIVAAGAWIGLDVMLAVLVFTPLLTSDAALAALCYQALPLLVWPILLSGLACLATGVVLGAGTHHGLVRYWWVLVKLVLNVVLTLLVLVLLRPGLEEAAQVGRQLASGGAAVEPGNLVFPPTVSGTSLVVATVLAVYKPWGRVRRGGPTR</sequence>
<evidence type="ECO:0008006" key="4">
    <source>
        <dbReference type="Google" id="ProtNLM"/>
    </source>
</evidence>
<feature type="transmembrane region" description="Helical" evidence="1">
    <location>
        <begin position="95"/>
        <end position="115"/>
    </location>
</feature>
<evidence type="ECO:0000256" key="1">
    <source>
        <dbReference type="SAM" id="Phobius"/>
    </source>
</evidence>
<organism evidence="2 3">
    <name type="scientific">Pseudonocardia kunmingensis</name>
    <dbReference type="NCBI Taxonomy" id="630975"/>
    <lineage>
        <taxon>Bacteria</taxon>
        <taxon>Bacillati</taxon>
        <taxon>Actinomycetota</taxon>
        <taxon>Actinomycetes</taxon>
        <taxon>Pseudonocardiales</taxon>
        <taxon>Pseudonocardiaceae</taxon>
        <taxon>Pseudonocardia</taxon>
    </lineage>
</organism>